<name>A0A6A8D6I7_9BACI</name>
<proteinExistence type="predicted"/>
<dbReference type="Proteomes" id="UP000799092">
    <property type="component" value="Unassembled WGS sequence"/>
</dbReference>
<gene>
    <name evidence="1" type="ORF">GH741_00690</name>
</gene>
<evidence type="ECO:0000313" key="2">
    <source>
        <dbReference type="Proteomes" id="UP000799092"/>
    </source>
</evidence>
<protein>
    <submittedName>
        <fullName evidence="1">Uncharacterized protein</fullName>
    </submittedName>
</protein>
<evidence type="ECO:0000313" key="1">
    <source>
        <dbReference type="EMBL" id="MRH41188.1"/>
    </source>
</evidence>
<dbReference type="EMBL" id="WJNG01000001">
    <property type="protein sequence ID" value="MRH41188.1"/>
    <property type="molecule type" value="Genomic_DNA"/>
</dbReference>
<comment type="caution">
    <text evidence="1">The sequence shown here is derived from an EMBL/GenBank/DDBJ whole genome shotgun (WGS) entry which is preliminary data.</text>
</comment>
<reference evidence="1" key="1">
    <citation type="submission" date="2019-11" db="EMBL/GenBank/DDBJ databases">
        <authorList>
            <person name="Li J."/>
        </authorList>
    </citation>
    <scope>NUCLEOTIDE SEQUENCE</scope>
    <source>
        <strain evidence="1">B6B</strain>
    </source>
</reference>
<sequence length="138" mass="16172">MSLISKTKDDVIKYKDMLRNEQNPIERKKIKEHLKLIKEIKRKGIRQSSMNPKMIVAKFSYCTFRVIHLNGLPYVSKGEKIFFNVEEDHLLFADKIIVKYNNILKVNLAEKQGFRHNTTVLCIFFTNSHGTDSSIELK</sequence>
<dbReference type="RefSeq" id="WP_153734853.1">
    <property type="nucleotide sequence ID" value="NZ_WJNG01000001.1"/>
</dbReference>
<keyword evidence="2" id="KW-1185">Reference proteome</keyword>
<organism evidence="1 2">
    <name type="scientific">Aquibacillus halophilus</name>
    <dbReference type="NCBI Taxonomy" id="930132"/>
    <lineage>
        <taxon>Bacteria</taxon>
        <taxon>Bacillati</taxon>
        <taxon>Bacillota</taxon>
        <taxon>Bacilli</taxon>
        <taxon>Bacillales</taxon>
        <taxon>Bacillaceae</taxon>
        <taxon>Aquibacillus</taxon>
    </lineage>
</organism>
<accession>A0A6A8D6I7</accession>
<dbReference type="AlphaFoldDB" id="A0A6A8D6I7"/>